<dbReference type="Proteomes" id="UP000294933">
    <property type="component" value="Unassembled WGS sequence"/>
</dbReference>
<protein>
    <submittedName>
        <fullName evidence="1">Uncharacterized protein</fullName>
    </submittedName>
</protein>
<sequence length="299" mass="33538">MAHQDRSGRFRTSGLSHVLFGQNPALFQHRRWGTPPVHWHTKILEFNPGHAGTSVFILSDKLEVHSESSLWKLIGDLCALQLRRELAILLEEAISYFITLALQKHATPPRNSDIRLAPNSNTSLISFYLTCPSGGYVLPCEWTVCLIFWYYQALQQKKRRNTGIDHDVLYAAALSTQHLAADPNLRTHCNGGSRQKSEHCLWTAPHILLSEFMILSRDVRSAEGRGSMSVCFSMESCLAIAPSKRITPADAKPLIRRFMEAELKEKLAITIRAAARGVDDAGCSTDLKLSEIRGKKYLV</sequence>
<evidence type="ECO:0000313" key="2">
    <source>
        <dbReference type="Proteomes" id="UP000294933"/>
    </source>
</evidence>
<dbReference type="VEuPathDB" id="FungiDB:BD410DRAFT_866462"/>
<accession>A0A4Y7Q2I9</accession>
<reference evidence="1 2" key="1">
    <citation type="submission" date="2018-06" db="EMBL/GenBank/DDBJ databases">
        <title>A transcriptomic atlas of mushroom development highlights an independent origin of complex multicellularity.</title>
        <authorList>
            <consortium name="DOE Joint Genome Institute"/>
            <person name="Krizsan K."/>
            <person name="Almasi E."/>
            <person name="Merenyi Z."/>
            <person name="Sahu N."/>
            <person name="Viragh M."/>
            <person name="Koszo T."/>
            <person name="Mondo S."/>
            <person name="Kiss B."/>
            <person name="Balint B."/>
            <person name="Kues U."/>
            <person name="Barry K."/>
            <person name="Hegedus J.C."/>
            <person name="Henrissat B."/>
            <person name="Johnson J."/>
            <person name="Lipzen A."/>
            <person name="Ohm R."/>
            <person name="Nagy I."/>
            <person name="Pangilinan J."/>
            <person name="Yan J."/>
            <person name="Xiong Y."/>
            <person name="Grigoriev I.V."/>
            <person name="Hibbett D.S."/>
            <person name="Nagy L.G."/>
        </authorList>
    </citation>
    <scope>NUCLEOTIDE SEQUENCE [LARGE SCALE GENOMIC DNA]</scope>
    <source>
        <strain evidence="1 2">SZMC22713</strain>
    </source>
</reference>
<keyword evidence="2" id="KW-1185">Reference proteome</keyword>
<dbReference type="AlphaFoldDB" id="A0A4Y7Q2I9"/>
<dbReference type="EMBL" id="ML170178">
    <property type="protein sequence ID" value="TDL21854.1"/>
    <property type="molecule type" value="Genomic_DNA"/>
</dbReference>
<evidence type="ECO:0000313" key="1">
    <source>
        <dbReference type="EMBL" id="TDL21854.1"/>
    </source>
</evidence>
<name>A0A4Y7Q2I9_9AGAM</name>
<gene>
    <name evidence="1" type="ORF">BD410DRAFT_866462</name>
</gene>
<organism evidence="1 2">
    <name type="scientific">Rickenella mellea</name>
    <dbReference type="NCBI Taxonomy" id="50990"/>
    <lineage>
        <taxon>Eukaryota</taxon>
        <taxon>Fungi</taxon>
        <taxon>Dikarya</taxon>
        <taxon>Basidiomycota</taxon>
        <taxon>Agaricomycotina</taxon>
        <taxon>Agaricomycetes</taxon>
        <taxon>Hymenochaetales</taxon>
        <taxon>Rickenellaceae</taxon>
        <taxon>Rickenella</taxon>
    </lineage>
</organism>
<proteinExistence type="predicted"/>